<sequence>MQKKKRNSLISLFLHIVQYFSFLLHLVQVFIAPQILYDNTR</sequence>
<reference evidence="2" key="1">
    <citation type="submission" date="2014-09" db="EMBL/GenBank/DDBJ databases">
        <authorList>
            <person name="Magalhaes I.L.F."/>
            <person name="Oliveira U."/>
            <person name="Santos F.R."/>
            <person name="Vidigal T.H.D.A."/>
            <person name="Brescovit A.D."/>
            <person name="Santos A.J."/>
        </authorList>
    </citation>
    <scope>NUCLEOTIDE SEQUENCE</scope>
    <source>
        <tissue evidence="2">Shoot tissue taken approximately 20 cm above the soil surface</tissue>
    </source>
</reference>
<reference evidence="2" key="2">
    <citation type="journal article" date="2015" name="Data Brief">
        <title>Shoot transcriptome of the giant reed, Arundo donax.</title>
        <authorList>
            <person name="Barrero R.A."/>
            <person name="Guerrero F.D."/>
            <person name="Moolhuijzen P."/>
            <person name="Goolsby J.A."/>
            <person name="Tidwell J."/>
            <person name="Bellgard S.E."/>
            <person name="Bellgard M.I."/>
        </authorList>
    </citation>
    <scope>NUCLEOTIDE SEQUENCE</scope>
    <source>
        <tissue evidence="2">Shoot tissue taken approximately 20 cm above the soil surface</tissue>
    </source>
</reference>
<dbReference type="EMBL" id="GBRH01228051">
    <property type="protein sequence ID" value="JAD69844.1"/>
    <property type="molecule type" value="Transcribed_RNA"/>
</dbReference>
<name>A0A0A9C0L1_ARUDO</name>
<feature type="transmembrane region" description="Helical" evidence="1">
    <location>
        <begin position="12"/>
        <end position="36"/>
    </location>
</feature>
<proteinExistence type="predicted"/>
<evidence type="ECO:0000313" key="2">
    <source>
        <dbReference type="EMBL" id="JAD69844.1"/>
    </source>
</evidence>
<keyword evidence="1" id="KW-0472">Membrane</keyword>
<accession>A0A0A9C0L1</accession>
<keyword evidence="1" id="KW-0812">Transmembrane</keyword>
<organism evidence="2">
    <name type="scientific">Arundo donax</name>
    <name type="common">Giant reed</name>
    <name type="synonym">Donax arundinaceus</name>
    <dbReference type="NCBI Taxonomy" id="35708"/>
    <lineage>
        <taxon>Eukaryota</taxon>
        <taxon>Viridiplantae</taxon>
        <taxon>Streptophyta</taxon>
        <taxon>Embryophyta</taxon>
        <taxon>Tracheophyta</taxon>
        <taxon>Spermatophyta</taxon>
        <taxon>Magnoliopsida</taxon>
        <taxon>Liliopsida</taxon>
        <taxon>Poales</taxon>
        <taxon>Poaceae</taxon>
        <taxon>PACMAD clade</taxon>
        <taxon>Arundinoideae</taxon>
        <taxon>Arundineae</taxon>
        <taxon>Arundo</taxon>
    </lineage>
</organism>
<dbReference type="AlphaFoldDB" id="A0A0A9C0L1"/>
<keyword evidence="1" id="KW-1133">Transmembrane helix</keyword>
<protein>
    <submittedName>
        <fullName evidence="2">Uncharacterized protein</fullName>
    </submittedName>
</protein>
<evidence type="ECO:0000256" key="1">
    <source>
        <dbReference type="SAM" id="Phobius"/>
    </source>
</evidence>